<evidence type="ECO:0000313" key="1">
    <source>
        <dbReference type="EMBL" id="KHG28488.1"/>
    </source>
</evidence>
<accession>A0A0B0PPT0</accession>
<name>A0A0B0PPT0_GOSAR</name>
<sequence length="33" mass="3670">MKISGLSPLTPRVRLWQQSRVRGVTFSGIKATV</sequence>
<keyword evidence="2" id="KW-1185">Reference proteome</keyword>
<reference evidence="2" key="1">
    <citation type="submission" date="2014-09" db="EMBL/GenBank/DDBJ databases">
        <authorList>
            <person name="Mudge J."/>
            <person name="Ramaraj T."/>
            <person name="Lindquist I.E."/>
            <person name="Bharti A.K."/>
            <person name="Sundararajan A."/>
            <person name="Cameron C.T."/>
            <person name="Woodward J.E."/>
            <person name="May G.D."/>
            <person name="Brubaker C."/>
            <person name="Broadhvest J."/>
            <person name="Wilkins T.A."/>
        </authorList>
    </citation>
    <scope>NUCLEOTIDE SEQUENCE</scope>
    <source>
        <strain evidence="2">cv. AKA8401</strain>
    </source>
</reference>
<gene>
    <name evidence="1" type="ORF">F383_11785</name>
</gene>
<dbReference type="EMBL" id="KN445159">
    <property type="protein sequence ID" value="KHG28488.1"/>
    <property type="molecule type" value="Genomic_DNA"/>
</dbReference>
<dbReference type="AlphaFoldDB" id="A0A0B0PPT0"/>
<proteinExistence type="predicted"/>
<evidence type="ECO:0000313" key="2">
    <source>
        <dbReference type="Proteomes" id="UP000032142"/>
    </source>
</evidence>
<dbReference type="Proteomes" id="UP000032142">
    <property type="component" value="Unassembled WGS sequence"/>
</dbReference>
<organism evidence="1 2">
    <name type="scientific">Gossypium arboreum</name>
    <name type="common">Tree cotton</name>
    <name type="synonym">Gossypium nanking</name>
    <dbReference type="NCBI Taxonomy" id="29729"/>
    <lineage>
        <taxon>Eukaryota</taxon>
        <taxon>Viridiplantae</taxon>
        <taxon>Streptophyta</taxon>
        <taxon>Embryophyta</taxon>
        <taxon>Tracheophyta</taxon>
        <taxon>Spermatophyta</taxon>
        <taxon>Magnoliopsida</taxon>
        <taxon>eudicotyledons</taxon>
        <taxon>Gunneridae</taxon>
        <taxon>Pentapetalae</taxon>
        <taxon>rosids</taxon>
        <taxon>malvids</taxon>
        <taxon>Malvales</taxon>
        <taxon>Malvaceae</taxon>
        <taxon>Malvoideae</taxon>
        <taxon>Gossypium</taxon>
    </lineage>
</organism>
<protein>
    <submittedName>
        <fullName evidence="1">Uncharacterized protein</fullName>
    </submittedName>
</protein>